<evidence type="ECO:0000313" key="1">
    <source>
        <dbReference type="EMBL" id="KAJ0052683.1"/>
    </source>
</evidence>
<evidence type="ECO:0000313" key="2">
    <source>
        <dbReference type="Proteomes" id="UP001163603"/>
    </source>
</evidence>
<keyword evidence="2" id="KW-1185">Reference proteome</keyword>
<dbReference type="EMBL" id="CM047736">
    <property type="protein sequence ID" value="KAJ0052683.1"/>
    <property type="molecule type" value="Genomic_DNA"/>
</dbReference>
<organism evidence="1 2">
    <name type="scientific">Pistacia integerrima</name>
    <dbReference type="NCBI Taxonomy" id="434235"/>
    <lineage>
        <taxon>Eukaryota</taxon>
        <taxon>Viridiplantae</taxon>
        <taxon>Streptophyta</taxon>
        <taxon>Embryophyta</taxon>
        <taxon>Tracheophyta</taxon>
        <taxon>Spermatophyta</taxon>
        <taxon>Magnoliopsida</taxon>
        <taxon>eudicotyledons</taxon>
        <taxon>Gunneridae</taxon>
        <taxon>Pentapetalae</taxon>
        <taxon>rosids</taxon>
        <taxon>malvids</taxon>
        <taxon>Sapindales</taxon>
        <taxon>Anacardiaceae</taxon>
        <taxon>Pistacia</taxon>
    </lineage>
</organism>
<reference evidence="2" key="1">
    <citation type="journal article" date="2023" name="G3 (Bethesda)">
        <title>Genome assembly and association tests identify interacting loci associated with vigor, precocity, and sex in interspecific pistachio rootstocks.</title>
        <authorList>
            <person name="Palmer W."/>
            <person name="Jacygrad E."/>
            <person name="Sagayaradj S."/>
            <person name="Cavanaugh K."/>
            <person name="Han R."/>
            <person name="Bertier L."/>
            <person name="Beede B."/>
            <person name="Kafkas S."/>
            <person name="Golino D."/>
            <person name="Preece J."/>
            <person name="Michelmore R."/>
        </authorList>
    </citation>
    <scope>NUCLEOTIDE SEQUENCE [LARGE SCALE GENOMIC DNA]</scope>
</reference>
<accession>A0ACC0ZJ78</accession>
<proteinExistence type="predicted"/>
<sequence length="845" mass="95924">MELAEIGRSSRSSFHEHTSSSFTNALDAEYIEENHDEVELLWATIERLPTNRRLRISLFDHKLLKDGKEEEGKTMIDLVWNCQLWKSDIGIGLELPTMEVRYQNWSVEAECEVVHGKPLPTLWNTVKNMFFVGAVLFPFFRFRCVDICAQTDPFKQLHKFTFIQVTLLLGPPVCGKTTLLQALTGKLNQSLKVKGEISYNVYKLNEFVPQKTSDFVSREMIIGPTRALFMDEISNGLDSSTTCQIVTCLQQLAHITYSTILTSLLQVAPETFNLFDDIILMAEGKIVYHGPRSNVLEFFEHCGFKCPPRKLVAGFLQEVVFSFDRAIQRFVNKLTYLGASVVQLVVIAVITMTVFIQLSLIVSRLIVVYKQRDFYFYPAWACSIPSALLRVPISMLDAFLLTAITYYVIGYSPEPERFFRQFLLLFLVHPVSISLFRMIASLVGNPSVAASSGLFSLLVIFLFGGFLFLQSYAEIGASVNEMLSPRWQKISSSDTTLGLQVLNKRGLNFSGRSRTVIAREQLSHRKRKENLTNATGRKELHTVDIQESAAKTKNTGMVLPFEPITLTFENVQYFVDTSKWGWKNNIMDVLSGRKTGCIIEGEIRVGAYPKVQETCARVSGYSEVLQLIELDEIKDALVDIPGISGLSMACLFWFIYQWVHLQLILMKRGGQIIYSRDLGQHCSKLIKYFEGISRVPKIKDNYNPATWMLEITSPSTEALRGLDFALSIKSLIYSALFTLGQSRANPLQRRNRVKSCDQIGLEFGYPLDRNEEQDIHNILGCMFIFMQIMGIGNCNSVLPFIVSERTVVYRERFAGIYTSWAYSIAQVIIEIPYMLLQAVLFSAIT</sequence>
<dbReference type="Proteomes" id="UP001163603">
    <property type="component" value="Chromosome 1"/>
</dbReference>
<gene>
    <name evidence="1" type="ORF">Pint_00783</name>
</gene>
<comment type="caution">
    <text evidence="1">The sequence shown here is derived from an EMBL/GenBank/DDBJ whole genome shotgun (WGS) entry which is preliminary data.</text>
</comment>
<name>A0ACC0ZJ78_9ROSI</name>
<protein>
    <submittedName>
        <fullName evidence="1">Uncharacterized protein</fullName>
    </submittedName>
</protein>